<proteinExistence type="predicted"/>
<organism evidence="1">
    <name type="scientific">marine sediment metagenome</name>
    <dbReference type="NCBI Taxonomy" id="412755"/>
    <lineage>
        <taxon>unclassified sequences</taxon>
        <taxon>metagenomes</taxon>
        <taxon>ecological metagenomes</taxon>
    </lineage>
</organism>
<name>A0A0F8YD28_9ZZZZ</name>
<feature type="non-terminal residue" evidence="1">
    <location>
        <position position="1"/>
    </location>
</feature>
<protein>
    <submittedName>
        <fullName evidence="1">Uncharacterized protein</fullName>
    </submittedName>
</protein>
<dbReference type="AlphaFoldDB" id="A0A0F8YD28"/>
<accession>A0A0F8YD28</accession>
<reference evidence="1" key="1">
    <citation type="journal article" date="2015" name="Nature">
        <title>Complex archaea that bridge the gap between prokaryotes and eukaryotes.</title>
        <authorList>
            <person name="Spang A."/>
            <person name="Saw J.H."/>
            <person name="Jorgensen S.L."/>
            <person name="Zaremba-Niedzwiedzka K."/>
            <person name="Martijn J."/>
            <person name="Lind A.E."/>
            <person name="van Eijk R."/>
            <person name="Schleper C."/>
            <person name="Guy L."/>
            <person name="Ettema T.J."/>
        </authorList>
    </citation>
    <scope>NUCLEOTIDE SEQUENCE</scope>
</reference>
<dbReference type="EMBL" id="LAZR01070044">
    <property type="protein sequence ID" value="KKK45991.1"/>
    <property type="molecule type" value="Genomic_DNA"/>
</dbReference>
<comment type="caution">
    <text evidence="1">The sequence shown here is derived from an EMBL/GenBank/DDBJ whole genome shotgun (WGS) entry which is preliminary data.</text>
</comment>
<sequence>HAHYVKLVDSIISAYSIAEVRATAIRRMKLLGGIDCEIDKIYGLEEEDKLNQKLIETEEKLKKKLGDE</sequence>
<evidence type="ECO:0000313" key="1">
    <source>
        <dbReference type="EMBL" id="KKK45991.1"/>
    </source>
</evidence>
<gene>
    <name evidence="1" type="ORF">LCGC14_3164590</name>
</gene>